<evidence type="ECO:0000256" key="3">
    <source>
        <dbReference type="ARBA" id="ARBA00022801"/>
    </source>
</evidence>
<dbReference type="GO" id="GO:0016787">
    <property type="term" value="F:hydrolase activity"/>
    <property type="evidence" value="ECO:0007669"/>
    <property type="project" value="UniProtKB-KW"/>
</dbReference>
<name>A0ABD1XUN0_9MARC</name>
<evidence type="ECO:0000256" key="4">
    <source>
        <dbReference type="SAM" id="SignalP"/>
    </source>
</evidence>
<keyword evidence="2 4" id="KW-0732">Signal</keyword>
<dbReference type="CDD" id="cd01837">
    <property type="entry name" value="SGNH_plant_lipase_like"/>
    <property type="match status" value="1"/>
</dbReference>
<dbReference type="SUPFAM" id="SSF52266">
    <property type="entry name" value="SGNH hydrolase"/>
    <property type="match status" value="1"/>
</dbReference>
<feature type="chain" id="PRO_5044808092" description="GDSL esterase/lipase" evidence="4">
    <location>
        <begin position="24"/>
        <end position="465"/>
    </location>
</feature>
<dbReference type="EMBL" id="JBHFFA010000007">
    <property type="protein sequence ID" value="KAL2612612.1"/>
    <property type="molecule type" value="Genomic_DNA"/>
</dbReference>
<keyword evidence="6" id="KW-1185">Reference proteome</keyword>
<evidence type="ECO:0000256" key="1">
    <source>
        <dbReference type="ARBA" id="ARBA00008668"/>
    </source>
</evidence>
<proteinExistence type="inferred from homology"/>
<comment type="caution">
    <text evidence="5">The sequence shown here is derived from an EMBL/GenBank/DDBJ whole genome shotgun (WGS) entry which is preliminary data.</text>
</comment>
<feature type="signal peptide" evidence="4">
    <location>
        <begin position="1"/>
        <end position="23"/>
    </location>
</feature>
<accession>A0ABD1XUN0</accession>
<dbReference type="InterPro" id="IPR035669">
    <property type="entry name" value="SGNH_plant_lipase-like"/>
</dbReference>
<dbReference type="AlphaFoldDB" id="A0ABD1XUN0"/>
<keyword evidence="3" id="KW-0378">Hydrolase</keyword>
<evidence type="ECO:0000313" key="6">
    <source>
        <dbReference type="Proteomes" id="UP001605036"/>
    </source>
</evidence>
<gene>
    <name evidence="5" type="ORF">R1flu_024304</name>
</gene>
<protein>
    <recommendedName>
        <fullName evidence="7">GDSL esterase/lipase</fullName>
    </recommendedName>
</protein>
<dbReference type="InterPro" id="IPR036514">
    <property type="entry name" value="SGNH_hydro_sf"/>
</dbReference>
<evidence type="ECO:0000256" key="2">
    <source>
        <dbReference type="ARBA" id="ARBA00022729"/>
    </source>
</evidence>
<reference evidence="5 6" key="1">
    <citation type="submission" date="2024-09" db="EMBL/GenBank/DDBJ databases">
        <title>Chromosome-scale assembly of Riccia fluitans.</title>
        <authorList>
            <person name="Paukszto L."/>
            <person name="Sawicki J."/>
            <person name="Karawczyk K."/>
            <person name="Piernik-Szablinska J."/>
            <person name="Szczecinska M."/>
            <person name="Mazdziarz M."/>
        </authorList>
    </citation>
    <scope>NUCLEOTIDE SEQUENCE [LARGE SCALE GENOMIC DNA]</scope>
    <source>
        <strain evidence="5">Rf_01</strain>
        <tissue evidence="5">Aerial parts of the thallus</tissue>
    </source>
</reference>
<comment type="similarity">
    <text evidence="1">Belongs to the 'GDSL' lipolytic enzyme family.</text>
</comment>
<dbReference type="Proteomes" id="UP001605036">
    <property type="component" value="Unassembled WGS sequence"/>
</dbReference>
<dbReference type="InterPro" id="IPR001087">
    <property type="entry name" value="GDSL"/>
</dbReference>
<dbReference type="PANTHER" id="PTHR22835:SF588">
    <property type="entry name" value="ALPHA-L-FUCOSIDASE 3"/>
    <property type="match status" value="1"/>
</dbReference>
<dbReference type="PANTHER" id="PTHR22835">
    <property type="entry name" value="ZINC FINGER FYVE DOMAIN CONTAINING PROTEIN"/>
    <property type="match status" value="1"/>
</dbReference>
<dbReference type="Pfam" id="PF00657">
    <property type="entry name" value="Lipase_GDSL"/>
    <property type="match status" value="1"/>
</dbReference>
<dbReference type="Gene3D" id="3.40.50.1110">
    <property type="entry name" value="SGNH hydrolase"/>
    <property type="match status" value="1"/>
</dbReference>
<evidence type="ECO:0000313" key="5">
    <source>
        <dbReference type="EMBL" id="KAL2612612.1"/>
    </source>
</evidence>
<organism evidence="5 6">
    <name type="scientific">Riccia fluitans</name>
    <dbReference type="NCBI Taxonomy" id="41844"/>
    <lineage>
        <taxon>Eukaryota</taxon>
        <taxon>Viridiplantae</taxon>
        <taxon>Streptophyta</taxon>
        <taxon>Embryophyta</taxon>
        <taxon>Marchantiophyta</taxon>
        <taxon>Marchantiopsida</taxon>
        <taxon>Marchantiidae</taxon>
        <taxon>Marchantiales</taxon>
        <taxon>Ricciaceae</taxon>
        <taxon>Riccia</taxon>
    </lineage>
</organism>
<sequence>MDGRMAIAGVLLCVLMVIPLVQSSCFPALFNFGDSTSDTGGIHAAFPNATPAEFLPYGETYFGKAGVRYSDGRLLIDFVATALGLKFLDPYLQSVTSNFAQGANFATAGATVRSITYLSPFNLGVQIKQWQEFYINTINTLSVDPGNSRLPQPSYFTDGLYTIALGGNDFTFGYTKGQTPLQIRSYLPLVVTGITDAIRGIYAYAGRNFLVWDIEPQGCLPYTLTLIPHTPADLDANGCLRDYNDNSVYFNGLLQTALQDLQAELTDASIVMLSTYDLKTDFFANATANGFQFVTTACCGVPSAYNYNTQVNCGSSGVVNGITLTAVTCPDPSVYTIWDGVHNTEAANRYIAQQIFGGKYLRPAWPKLADNCFEFRSQLPLPSALSSFVLPFRCFQNSSTSDKHTDASFLATPRTLKRNRGADIQLRGVDDVLPVCSDHVHKQHQHALVDLREGTILSNNCWRIS</sequence>
<evidence type="ECO:0008006" key="7">
    <source>
        <dbReference type="Google" id="ProtNLM"/>
    </source>
</evidence>